<dbReference type="InterPro" id="IPR036165">
    <property type="entry name" value="YefM-like_sf"/>
</dbReference>
<dbReference type="InterPro" id="IPR051405">
    <property type="entry name" value="phD/YefM_antitoxin"/>
</dbReference>
<dbReference type="PANTHER" id="PTHR33713:SF6">
    <property type="entry name" value="ANTITOXIN YEFM"/>
    <property type="match status" value="1"/>
</dbReference>
<evidence type="ECO:0000313" key="3">
    <source>
        <dbReference type="EMBL" id="BAF86536.1"/>
    </source>
</evidence>
<gene>
    <name evidence="3" type="ordered locus">AZC_0538</name>
</gene>
<evidence type="ECO:0000256" key="1">
    <source>
        <dbReference type="ARBA" id="ARBA00009981"/>
    </source>
</evidence>
<dbReference type="RefSeq" id="WP_012169069.1">
    <property type="nucleotide sequence ID" value="NC_009937.1"/>
</dbReference>
<organism evidence="3 4">
    <name type="scientific">Azorhizobium caulinodans (strain ATCC 43989 / DSM 5975 / JCM 20966 / LMG 6465 / NBRC 14845 / NCIMB 13405 / ORS 571)</name>
    <dbReference type="NCBI Taxonomy" id="438753"/>
    <lineage>
        <taxon>Bacteria</taxon>
        <taxon>Pseudomonadati</taxon>
        <taxon>Pseudomonadota</taxon>
        <taxon>Alphaproteobacteria</taxon>
        <taxon>Hyphomicrobiales</taxon>
        <taxon>Xanthobacteraceae</taxon>
        <taxon>Azorhizobium</taxon>
    </lineage>
</organism>
<protein>
    <recommendedName>
        <fullName evidence="2">Antitoxin</fullName>
    </recommendedName>
</protein>
<dbReference type="Gene3D" id="6.10.250.330">
    <property type="match status" value="1"/>
</dbReference>
<dbReference type="SUPFAM" id="SSF143120">
    <property type="entry name" value="YefM-like"/>
    <property type="match status" value="1"/>
</dbReference>
<dbReference type="eggNOG" id="COG2161">
    <property type="taxonomic scope" value="Bacteria"/>
</dbReference>
<dbReference type="EMBL" id="AP009384">
    <property type="protein sequence ID" value="BAF86536.1"/>
    <property type="molecule type" value="Genomic_DNA"/>
</dbReference>
<dbReference type="Pfam" id="PF02604">
    <property type="entry name" value="PhdYeFM_antitox"/>
    <property type="match status" value="1"/>
</dbReference>
<dbReference type="Gene3D" id="3.40.1620.10">
    <property type="entry name" value="YefM-like domain"/>
    <property type="match status" value="1"/>
</dbReference>
<dbReference type="NCBIfam" id="TIGR01552">
    <property type="entry name" value="phd_fam"/>
    <property type="match status" value="1"/>
</dbReference>
<dbReference type="STRING" id="438753.AZC_0538"/>
<reference evidence="3 4" key="4">
    <citation type="journal article" date="2009" name="Appl. Environ. Microbiol.">
        <title>Comparative genome-wide transcriptional profiling of Azorhizobium caulinodans ORS571 grown under free-living and symbiotic conditions.</title>
        <authorList>
            <person name="Tsukada S."/>
            <person name="Aono T."/>
            <person name="Akiba N."/>
            <person name="Lee KB."/>
            <person name="Liu CT."/>
            <person name="Toyazaki H."/>
            <person name="Oyaizu H."/>
        </authorList>
    </citation>
    <scope>NUCLEOTIDE SEQUENCE [LARGE SCALE GENOMIC DNA]</scope>
    <source>
        <strain evidence="4">ATCC 43989 / DSM 5975 / JCM 20966 / LMG 6465 / NBRC 14845 / NCIMB 13405 / ORS 571</strain>
    </source>
</reference>
<accession>A8IME7</accession>
<proteinExistence type="inferred from homology"/>
<dbReference type="HOGENOM" id="CLU_155837_1_0_5"/>
<reference evidence="3 4" key="6">
    <citation type="journal article" date="2011" name="Appl. Environ. Microbiol.">
        <title>Involvement of the azorhizobial chromosome partition gene (parA) in the onset of bacteroid differentiation during Sesbania rostrata stem nodule development.</title>
        <authorList>
            <person name="Liu CT."/>
            <person name="Lee KB."/>
            <person name="Wang YS."/>
            <person name="Peng MH."/>
            <person name="Lee KT."/>
            <person name="Suzuki S."/>
            <person name="Suzuki T."/>
            <person name="Oyaizu H."/>
        </authorList>
    </citation>
    <scope>NUCLEOTIDE SEQUENCE [LARGE SCALE GENOMIC DNA]</scope>
    <source>
        <strain evidence="4">ATCC 43989 / DSM 5975 / JCM 20966 / LMG 6465 / NBRC 14845 / NCIMB 13405 / ORS 571</strain>
    </source>
</reference>
<dbReference type="KEGG" id="azc:AZC_0538"/>
<evidence type="ECO:0000313" key="4">
    <source>
        <dbReference type="Proteomes" id="UP000000270"/>
    </source>
</evidence>
<sequence length="90" mass="9845">MIRPRAMDVLSYSDTRANLKEVMDRVVEDHAPVVITRQKAEAVVMVSLSDWSAMEETLHLLSSPANAARLREGVAELEAGGGSERDLVVP</sequence>
<reference evidence="3 4" key="3">
    <citation type="journal article" date="2008" name="BMC Genomics">
        <title>The genome of the versatile nitrogen fixer Azorhizobium caulinodans ORS571.</title>
        <authorList>
            <person name="Lee KB."/>
            <person name="Backer P.D."/>
            <person name="Aono T."/>
            <person name="Liu CT."/>
            <person name="Suzuki S."/>
            <person name="Suzuki T."/>
            <person name="Kaneko T."/>
            <person name="Yamada M."/>
            <person name="Tabata S."/>
            <person name="Kupfer D.M."/>
            <person name="Najar F.Z."/>
            <person name="Wiley G.B."/>
            <person name="Roe B."/>
            <person name="Binnewies T.T."/>
            <person name="Ussery D.W."/>
            <person name="D'Haeze W."/>
            <person name="Herder J.D."/>
            <person name="Gevers D."/>
            <person name="Vereecke D."/>
            <person name="Holsters M."/>
            <person name="Oyaizu H."/>
        </authorList>
    </citation>
    <scope>NUCLEOTIDE SEQUENCE [LARGE SCALE GENOMIC DNA]</scope>
    <source>
        <strain evidence="4">ATCC 43989 / DSM 5975 / JCM 20966 / LMG 6465 / NBRC 14845 / NCIMB 13405 / ORS 571</strain>
    </source>
</reference>
<dbReference type="PANTHER" id="PTHR33713">
    <property type="entry name" value="ANTITOXIN YAFN-RELATED"/>
    <property type="match status" value="1"/>
</dbReference>
<keyword evidence="4" id="KW-1185">Reference proteome</keyword>
<comment type="similarity">
    <text evidence="1 2">Belongs to the phD/YefM antitoxin family.</text>
</comment>
<reference evidence="3 4" key="5">
    <citation type="journal article" date="2010" name="Appl. Environ. Microbiol.">
        <title>phrR-like gene praR of Azorhizobium caulinodans ORS571 is essential for symbiosis with Sesbania rostrata and is involved in expression of reb genes.</title>
        <authorList>
            <person name="Akiba N."/>
            <person name="Aono T."/>
            <person name="Toyazaki H."/>
            <person name="Sato S."/>
            <person name="Oyaizu H."/>
        </authorList>
    </citation>
    <scope>NUCLEOTIDE SEQUENCE [LARGE SCALE GENOMIC DNA]</scope>
    <source>
        <strain evidence="4">ATCC 43989 / DSM 5975 / JCM 20966 / LMG 6465 / NBRC 14845 / NCIMB 13405 / ORS 571</strain>
    </source>
</reference>
<reference evidence="3 4" key="1">
    <citation type="journal article" date="2007" name="Appl. Environ. Microbiol.">
        <title>Rhizobial factors required for stem nodule maturation and maintenance in Sesbania rostrata-Azorhizobium caulinodans ORS571 symbiosis.</title>
        <authorList>
            <person name="Suzuki S."/>
            <person name="Aono T."/>
            <person name="Lee KB."/>
            <person name="Suzuki T."/>
            <person name="Liu CT."/>
            <person name="Miwa H."/>
            <person name="Wakao S."/>
            <person name="Iki T."/>
            <person name="Oyaizu H."/>
        </authorList>
    </citation>
    <scope>NUCLEOTIDE SEQUENCE [LARGE SCALE GENOMIC DNA]</scope>
    <source>
        <strain evidence="4">ATCC 43989 / DSM 5975 / JCM 20966 / LMG 6465 / NBRC 14845 / NCIMB 13405 / ORS 571</strain>
    </source>
</reference>
<comment type="function">
    <text evidence="2">Antitoxin component of a type II toxin-antitoxin (TA) system.</text>
</comment>
<name>A8IME7_AZOC5</name>
<dbReference type="InterPro" id="IPR006442">
    <property type="entry name" value="Antitoxin_Phd/YefM"/>
</dbReference>
<reference evidence="4" key="2">
    <citation type="submission" date="2007-04" db="EMBL/GenBank/DDBJ databases">
        <title>Complete genome sequence of the nitrogen-fixing bacterium Azorhizobium caulinodans ORS571.</title>
        <authorList>
            <person name="Lee K.B."/>
            <person name="Backer P.D."/>
            <person name="Aono T."/>
            <person name="Liu C.T."/>
            <person name="Suzuki S."/>
            <person name="Suzuki T."/>
            <person name="Kaneko T."/>
            <person name="Yamada M."/>
            <person name="Tabata S."/>
            <person name="Kupfer D.M."/>
            <person name="Najar F.Z."/>
            <person name="Wiley G.B."/>
            <person name="Roe B."/>
            <person name="Binnewies T."/>
            <person name="Ussery D."/>
            <person name="Vereecke D."/>
            <person name="Gevers D."/>
            <person name="Holsters M."/>
            <person name="Oyaizu H."/>
        </authorList>
    </citation>
    <scope>NUCLEOTIDE SEQUENCE [LARGE SCALE GENOMIC DNA]</scope>
    <source>
        <strain evidence="4">ATCC 43989 / DSM 5975 / JCM 20966 / LMG 6465 / NBRC 14845 / NCIMB 13405 / ORS 571</strain>
    </source>
</reference>
<dbReference type="AlphaFoldDB" id="A8IME7"/>
<evidence type="ECO:0000256" key="2">
    <source>
        <dbReference type="RuleBase" id="RU362080"/>
    </source>
</evidence>
<dbReference type="Proteomes" id="UP000000270">
    <property type="component" value="Chromosome"/>
</dbReference>